<protein>
    <submittedName>
        <fullName evidence="2">ParA</fullName>
    </submittedName>
</protein>
<dbReference type="Pfam" id="PF01656">
    <property type="entry name" value="CbiA"/>
    <property type="match status" value="1"/>
</dbReference>
<dbReference type="RefSeq" id="WP_014860548.1">
    <property type="nucleotide sequence ID" value="NC_018220.1"/>
</dbReference>
<dbReference type="AlphaFoldDB" id="I7BX25"/>
<dbReference type="InterPro" id="IPR002586">
    <property type="entry name" value="CobQ/CobB/MinD/ParA_Nub-bd_dom"/>
</dbReference>
<dbReference type="InterPro" id="IPR027417">
    <property type="entry name" value="P-loop_NTPase"/>
</dbReference>
<evidence type="ECO:0000313" key="3">
    <source>
        <dbReference type="Proteomes" id="UP000006503"/>
    </source>
</evidence>
<dbReference type="KEGG" id="ppx:T1E_2883"/>
<dbReference type="Gene3D" id="3.40.50.300">
    <property type="entry name" value="P-loop containing nucleotide triphosphate hydrolases"/>
    <property type="match status" value="1"/>
</dbReference>
<organism evidence="2 3">
    <name type="scientific">Pseudomonas putida (strain DOT-T1E)</name>
    <dbReference type="NCBI Taxonomy" id="1196325"/>
    <lineage>
        <taxon>Bacteria</taxon>
        <taxon>Pseudomonadati</taxon>
        <taxon>Pseudomonadota</taxon>
        <taxon>Gammaproteobacteria</taxon>
        <taxon>Pseudomonadales</taxon>
        <taxon>Pseudomonadaceae</taxon>
        <taxon>Pseudomonas</taxon>
    </lineage>
</organism>
<evidence type="ECO:0000313" key="2">
    <source>
        <dbReference type="EMBL" id="AFO48722.1"/>
    </source>
</evidence>
<dbReference type="InterPro" id="IPR050678">
    <property type="entry name" value="DNA_Partitioning_ATPase"/>
</dbReference>
<reference evidence="3" key="1">
    <citation type="journal article" date="2013" name="Microb. Biotechnol.">
        <title>Metabolic potential of the organic-solvent tolerant Pseudomonas putida DOT-T1E deduced from its annotated genome.</title>
        <authorList>
            <person name="Udaondo Z."/>
            <person name="Molina L."/>
            <person name="Daniels C."/>
            <person name="Gomez M.J."/>
            <person name="Molina-Henares M.A."/>
            <person name="Matilla M.A."/>
            <person name="Roca A."/>
            <person name="Fernandez M."/>
            <person name="Duque E."/>
            <person name="Segura A."/>
            <person name="Ramos J.L."/>
        </authorList>
    </citation>
    <scope>NUCLEOTIDE SEQUENCE [LARGE SCALE GENOMIC DNA]</scope>
    <source>
        <strain evidence="3">DOT-T1E</strain>
    </source>
</reference>
<dbReference type="PANTHER" id="PTHR13696:SF96">
    <property type="entry name" value="COBQ_COBB_MIND_PARA NUCLEOTIDE BINDING DOMAIN-CONTAINING PROTEIN"/>
    <property type="match status" value="1"/>
</dbReference>
<dbReference type="SUPFAM" id="SSF52540">
    <property type="entry name" value="P-loop containing nucleoside triphosphate hydrolases"/>
    <property type="match status" value="1"/>
</dbReference>
<dbReference type="Proteomes" id="UP000006503">
    <property type="component" value="Chromosome"/>
</dbReference>
<dbReference type="EMBL" id="CP003734">
    <property type="protein sequence ID" value="AFO48722.1"/>
    <property type="molecule type" value="Genomic_DNA"/>
</dbReference>
<gene>
    <name evidence="2" type="ordered locus">T1E_2883</name>
</gene>
<proteinExistence type="predicted"/>
<dbReference type="PANTHER" id="PTHR13696">
    <property type="entry name" value="P-LOOP CONTAINING NUCLEOSIDE TRIPHOSPHATE HYDROLASE"/>
    <property type="match status" value="1"/>
</dbReference>
<name>I7BX25_PSEPT</name>
<dbReference type="HOGENOM" id="CLU_989964_0_0_6"/>
<feature type="domain" description="CobQ/CobB/MinD/ParA nucleotide binding" evidence="1">
    <location>
        <begin position="14"/>
        <end position="202"/>
    </location>
</feature>
<evidence type="ECO:0000259" key="1">
    <source>
        <dbReference type="Pfam" id="PF01656"/>
    </source>
</evidence>
<accession>I7BX25</accession>
<sequence>MAALNNQFWKFKRVALMSTKGGVGKTTDSLHICYQLKKKHGLTFQYVDADAQESGTNHCKGRANLVADCKGETESDRERPIPVEVKKLVNRLFKEQGPYVIPNVIKKSGFKAYFAEARNFYDGFVTDTQGADSKIGREVMISSDILIIPVNPSGMVVTELKKLIAVIMDARGLNPDLRVFVVFNRVVSSAKKIAREHIEFVNEMIDNYLQAEHNTNKEMENIHVCETVITERQEIYNNVDVGLNAFELSKGKSLDAEMQFDTLLDEIEYLYEMNNVSRGVA</sequence>